<dbReference type="EMBL" id="JAGFNK010000073">
    <property type="protein sequence ID" value="KAI9509028.1"/>
    <property type="molecule type" value="Genomic_DNA"/>
</dbReference>
<accession>A0ACC0UBE5</accession>
<organism evidence="1 2">
    <name type="scientific">Russula earlei</name>
    <dbReference type="NCBI Taxonomy" id="71964"/>
    <lineage>
        <taxon>Eukaryota</taxon>
        <taxon>Fungi</taxon>
        <taxon>Dikarya</taxon>
        <taxon>Basidiomycota</taxon>
        <taxon>Agaricomycotina</taxon>
        <taxon>Agaricomycetes</taxon>
        <taxon>Russulales</taxon>
        <taxon>Russulaceae</taxon>
        <taxon>Russula</taxon>
    </lineage>
</organism>
<proteinExistence type="predicted"/>
<protein>
    <submittedName>
        <fullName evidence="1">Uncharacterized protein</fullName>
    </submittedName>
</protein>
<keyword evidence="2" id="KW-1185">Reference proteome</keyword>
<reference evidence="1" key="1">
    <citation type="submission" date="2021-03" db="EMBL/GenBank/DDBJ databases">
        <title>Evolutionary priming and transition to the ectomycorrhizal habit in an iconic lineage of mushroom-forming fungi: is preadaptation a requirement?</title>
        <authorList>
            <consortium name="DOE Joint Genome Institute"/>
            <person name="Looney B.P."/>
            <person name="Miyauchi S."/>
            <person name="Morin E."/>
            <person name="Drula E."/>
            <person name="Courty P.E."/>
            <person name="Chicoki N."/>
            <person name="Fauchery L."/>
            <person name="Kohler A."/>
            <person name="Kuo A."/>
            <person name="LaButti K."/>
            <person name="Pangilinan J."/>
            <person name="Lipzen A."/>
            <person name="Riley R."/>
            <person name="Andreopoulos W."/>
            <person name="He G."/>
            <person name="Johnson J."/>
            <person name="Barry K.W."/>
            <person name="Grigoriev I.V."/>
            <person name="Nagy L."/>
            <person name="Hibbett D."/>
            <person name="Henrissat B."/>
            <person name="Matheny P.B."/>
            <person name="Labbe J."/>
            <person name="Martin A.F."/>
        </authorList>
    </citation>
    <scope>NUCLEOTIDE SEQUENCE</scope>
    <source>
        <strain evidence="1">BPL698</strain>
    </source>
</reference>
<dbReference type="Proteomes" id="UP001207468">
    <property type="component" value="Unassembled WGS sequence"/>
</dbReference>
<gene>
    <name evidence="1" type="ORF">F5148DRAFT_997188</name>
</gene>
<name>A0ACC0UBE5_9AGAM</name>
<sequence>MIHSEQIPRYGKGITIAREQKPYDINPLTTTFPYFVETSVPDHALGRQDCNPWIPATNPDGALYFFDPERRLFTETDMHNPELKEEMEDFYLYLQNILRVGQLTIPSTNYDLVLDIEPTGDMRIQWSYYYACHDSRCLFWLDQYDGIFMTSELDGVESPAHVKHRLEALYWYHWSLFPKHFEGRGLPQYVYDELMGILTHGCIDIMTSKSSTFPFDDATMQKMIELVQKAKEATSGVEHYTAGTTRLLALFAHWRFLHFHGQQHARLIRGQSVYEKPKHERSILITLLSPLLFLGPEVHLHEMENLWTDDLIIEAVWKSFVTKQLTEWSDIILWSTVMLSVNVGFLAIPGVVLSNFNGGNLENVHQVVIFPSSSQIVSSLSIQASIGSIVIGMLLVRHIRTKQDADPAEACIYLQDHSQGMLGLEPLAIIFSLPWAFLMWSTVTFFIALLLFCSVFSNFWTRVSTSFVSLCVVACIVGCIWAVLQVNSDGKVWLDGFKPSIARALQHFSPRGFVRRVNFLILRTVGPLRDCLTSLAPGDVGSVRSSTGSQGSV</sequence>
<evidence type="ECO:0000313" key="2">
    <source>
        <dbReference type="Proteomes" id="UP001207468"/>
    </source>
</evidence>
<comment type="caution">
    <text evidence="1">The sequence shown here is derived from an EMBL/GenBank/DDBJ whole genome shotgun (WGS) entry which is preliminary data.</text>
</comment>
<evidence type="ECO:0000313" key="1">
    <source>
        <dbReference type="EMBL" id="KAI9509028.1"/>
    </source>
</evidence>